<name>A0A6B2LJL3_9EUKA</name>
<protein>
    <recommendedName>
        <fullName evidence="1">GST C-terminal domain-containing protein</fullName>
    </recommendedName>
</protein>
<dbReference type="PANTHER" id="PTHR11571">
    <property type="entry name" value="GLUTATHIONE S-TRANSFERASE"/>
    <property type="match status" value="1"/>
</dbReference>
<evidence type="ECO:0000259" key="1">
    <source>
        <dbReference type="PROSITE" id="PS50405"/>
    </source>
</evidence>
<proteinExistence type="predicted"/>
<organism evidence="2">
    <name type="scientific">Arcella intermedia</name>
    <dbReference type="NCBI Taxonomy" id="1963864"/>
    <lineage>
        <taxon>Eukaryota</taxon>
        <taxon>Amoebozoa</taxon>
        <taxon>Tubulinea</taxon>
        <taxon>Elardia</taxon>
        <taxon>Arcellinida</taxon>
        <taxon>Sphaerothecina</taxon>
        <taxon>Arcellidae</taxon>
        <taxon>Arcella</taxon>
    </lineage>
</organism>
<sequence>MSGVVLADTAAINVFLGKRTGMWPRDHELFVEETLIDFASASEDLRIQRNDILGFVVPVPHDVQAKFVPVLTDWLFYFERQLQAPGAMPYLIGERFTPVDCRMWDVLDQIADLLTDFPNVYNGFTTVQAFRQNVQTRPNIAAYLKTRK</sequence>
<reference evidence="2" key="1">
    <citation type="journal article" date="2020" name="J. Eukaryot. Microbiol.">
        <title>De novo Sequencing, Assembly and Annotation of the Transcriptome for the Free-Living Testate Amoeba Arcella intermedia.</title>
        <authorList>
            <person name="Ribeiro G.M."/>
            <person name="Porfirio-Sousa A.L."/>
            <person name="Maurer-Alcala X.X."/>
            <person name="Katz L.A."/>
            <person name="Lahr D.J.G."/>
        </authorList>
    </citation>
    <scope>NUCLEOTIDE SEQUENCE</scope>
</reference>
<dbReference type="Pfam" id="PF14497">
    <property type="entry name" value="GST_C_3"/>
    <property type="match status" value="1"/>
</dbReference>
<accession>A0A6B2LJL3</accession>
<dbReference type="InterPro" id="IPR036282">
    <property type="entry name" value="Glutathione-S-Trfase_C_sf"/>
</dbReference>
<evidence type="ECO:0000313" key="2">
    <source>
        <dbReference type="EMBL" id="NDV36997.1"/>
    </source>
</evidence>
<dbReference type="AlphaFoldDB" id="A0A6B2LJL3"/>
<feature type="domain" description="GST C-terminal" evidence="1">
    <location>
        <begin position="29"/>
        <end position="148"/>
    </location>
</feature>
<dbReference type="Gene3D" id="1.20.1050.10">
    <property type="match status" value="1"/>
</dbReference>
<dbReference type="InterPro" id="IPR010987">
    <property type="entry name" value="Glutathione-S-Trfase_C-like"/>
</dbReference>
<dbReference type="PROSITE" id="PS50405">
    <property type="entry name" value="GST_CTER"/>
    <property type="match status" value="1"/>
</dbReference>
<dbReference type="EMBL" id="GIBP01008028">
    <property type="protein sequence ID" value="NDV36997.1"/>
    <property type="molecule type" value="Transcribed_RNA"/>
</dbReference>
<dbReference type="GO" id="GO:0004364">
    <property type="term" value="F:glutathione transferase activity"/>
    <property type="evidence" value="ECO:0007669"/>
    <property type="project" value="TreeGrafter"/>
</dbReference>
<dbReference type="InterPro" id="IPR004046">
    <property type="entry name" value="GST_C"/>
</dbReference>
<dbReference type="InterPro" id="IPR050213">
    <property type="entry name" value="GST_superfamily"/>
</dbReference>
<dbReference type="Gene3D" id="3.40.30.10">
    <property type="entry name" value="Glutaredoxin"/>
    <property type="match status" value="1"/>
</dbReference>
<dbReference type="GO" id="GO:0006749">
    <property type="term" value="P:glutathione metabolic process"/>
    <property type="evidence" value="ECO:0007669"/>
    <property type="project" value="TreeGrafter"/>
</dbReference>
<dbReference type="SUPFAM" id="SSF47616">
    <property type="entry name" value="GST C-terminal domain-like"/>
    <property type="match status" value="1"/>
</dbReference>